<dbReference type="PANTHER" id="PTHR24029:SF0">
    <property type="entry name" value="UVRABC SYSTEM PROTEIN B"/>
    <property type="match status" value="1"/>
</dbReference>
<dbReference type="HAMAP" id="MF_00204">
    <property type="entry name" value="UvrB"/>
    <property type="match status" value="1"/>
</dbReference>
<dbReference type="SMART" id="SM00487">
    <property type="entry name" value="DEXDc"/>
    <property type="match status" value="1"/>
</dbReference>
<comment type="subunit">
    <text evidence="11">Forms a heterotetramer with UvrA during the search for lesions. Interacts with UvrC in an incision complex.</text>
</comment>
<keyword evidence="6" id="KW-0228">DNA excision</keyword>
<dbReference type="Gene3D" id="3.40.50.300">
    <property type="entry name" value="P-loop containing nucleotide triphosphate hydrolases"/>
    <property type="match status" value="3"/>
</dbReference>
<feature type="domain" description="UVR" evidence="13">
    <location>
        <begin position="645"/>
        <end position="680"/>
    </location>
</feature>
<reference evidence="16" key="1">
    <citation type="submission" date="2020-05" db="EMBL/GenBank/DDBJ databases">
        <authorList>
            <person name="Chiriac C."/>
            <person name="Salcher M."/>
            <person name="Ghai R."/>
            <person name="Kavagutti S V."/>
        </authorList>
    </citation>
    <scope>NUCLEOTIDE SEQUENCE</scope>
</reference>
<dbReference type="InterPro" id="IPR001650">
    <property type="entry name" value="Helicase_C-like"/>
</dbReference>
<evidence type="ECO:0000256" key="1">
    <source>
        <dbReference type="ARBA" id="ARBA00004496"/>
    </source>
</evidence>
<dbReference type="PROSITE" id="PS50151">
    <property type="entry name" value="UVR"/>
    <property type="match status" value="1"/>
</dbReference>
<dbReference type="InterPro" id="IPR024759">
    <property type="entry name" value="UvrB_YAD/RRR_dom"/>
</dbReference>
<dbReference type="GO" id="GO:0016887">
    <property type="term" value="F:ATP hydrolysis activity"/>
    <property type="evidence" value="ECO:0007669"/>
    <property type="project" value="InterPro"/>
</dbReference>
<gene>
    <name evidence="16" type="ORF">UFOPK3775_00105</name>
</gene>
<evidence type="ECO:0000256" key="11">
    <source>
        <dbReference type="ARBA" id="ARBA00026033"/>
    </source>
</evidence>
<keyword evidence="3" id="KW-0963">Cytoplasm</keyword>
<evidence type="ECO:0000259" key="15">
    <source>
        <dbReference type="PROSITE" id="PS51194"/>
    </source>
</evidence>
<dbReference type="AlphaFoldDB" id="A0A6J5YKS7"/>
<comment type="subcellular location">
    <subcellularLocation>
        <location evidence="1">Cytoplasm</location>
    </subcellularLocation>
</comment>
<dbReference type="SUPFAM" id="SSF52540">
    <property type="entry name" value="P-loop containing nucleoside triphosphate hydrolases"/>
    <property type="match status" value="2"/>
</dbReference>
<evidence type="ECO:0000256" key="12">
    <source>
        <dbReference type="ARBA" id="ARBA00029504"/>
    </source>
</evidence>
<evidence type="ECO:0000256" key="5">
    <source>
        <dbReference type="ARBA" id="ARBA00022763"/>
    </source>
</evidence>
<dbReference type="NCBIfam" id="NF003673">
    <property type="entry name" value="PRK05298.1"/>
    <property type="match status" value="1"/>
</dbReference>
<proteinExistence type="inferred from homology"/>
<evidence type="ECO:0000259" key="13">
    <source>
        <dbReference type="PROSITE" id="PS50151"/>
    </source>
</evidence>
<keyword evidence="5" id="KW-0227">DNA damage</keyword>
<dbReference type="InterPro" id="IPR001943">
    <property type="entry name" value="UVR_dom"/>
</dbReference>
<dbReference type="GO" id="GO:0004518">
    <property type="term" value="F:nuclease activity"/>
    <property type="evidence" value="ECO:0007669"/>
    <property type="project" value="UniProtKB-KW"/>
</dbReference>
<feature type="domain" description="Helicase ATP-binding" evidence="14">
    <location>
        <begin position="35"/>
        <end position="182"/>
    </location>
</feature>
<accession>A0A6J5YKS7</accession>
<evidence type="ECO:0000256" key="4">
    <source>
        <dbReference type="ARBA" id="ARBA00022741"/>
    </source>
</evidence>
<name>A0A6J5YKS7_9ZZZZ</name>
<dbReference type="Pfam" id="PF04851">
    <property type="entry name" value="ResIII"/>
    <property type="match status" value="1"/>
</dbReference>
<evidence type="ECO:0000256" key="10">
    <source>
        <dbReference type="ARBA" id="ARBA00023236"/>
    </source>
</evidence>
<dbReference type="InterPro" id="IPR041471">
    <property type="entry name" value="UvrB_inter"/>
</dbReference>
<dbReference type="PANTHER" id="PTHR24029">
    <property type="entry name" value="UVRABC SYSTEM PROTEIN B"/>
    <property type="match status" value="1"/>
</dbReference>
<dbReference type="GO" id="GO:0006289">
    <property type="term" value="P:nucleotide-excision repair"/>
    <property type="evidence" value="ECO:0007669"/>
    <property type="project" value="InterPro"/>
</dbReference>
<evidence type="ECO:0000256" key="6">
    <source>
        <dbReference type="ARBA" id="ARBA00022769"/>
    </source>
</evidence>
<evidence type="ECO:0000256" key="7">
    <source>
        <dbReference type="ARBA" id="ARBA00022840"/>
    </source>
</evidence>
<dbReference type="Pfam" id="PF00271">
    <property type="entry name" value="Helicase_C"/>
    <property type="match status" value="1"/>
</dbReference>
<dbReference type="CDD" id="cd17916">
    <property type="entry name" value="DEXHc_UvrB"/>
    <property type="match status" value="1"/>
</dbReference>
<dbReference type="InterPro" id="IPR006935">
    <property type="entry name" value="Helicase/UvrB_N"/>
</dbReference>
<keyword evidence="7" id="KW-0067">ATP-binding</keyword>
<dbReference type="Gene3D" id="4.10.860.10">
    <property type="entry name" value="UVR domain"/>
    <property type="match status" value="1"/>
</dbReference>
<dbReference type="GO" id="GO:0009432">
    <property type="term" value="P:SOS response"/>
    <property type="evidence" value="ECO:0007669"/>
    <property type="project" value="UniProtKB-KW"/>
</dbReference>
<dbReference type="GO" id="GO:0003677">
    <property type="term" value="F:DNA binding"/>
    <property type="evidence" value="ECO:0007669"/>
    <property type="project" value="InterPro"/>
</dbReference>
<dbReference type="Pfam" id="PF12344">
    <property type="entry name" value="UvrB"/>
    <property type="match status" value="1"/>
</dbReference>
<dbReference type="GO" id="GO:0005524">
    <property type="term" value="F:ATP binding"/>
    <property type="evidence" value="ECO:0007669"/>
    <property type="project" value="UniProtKB-KW"/>
</dbReference>
<dbReference type="SUPFAM" id="SSF46600">
    <property type="entry name" value="C-terminal UvrC-binding domain of UvrB"/>
    <property type="match status" value="1"/>
</dbReference>
<comment type="similarity">
    <text evidence="2">Belongs to the UvrB family.</text>
</comment>
<sequence>MRPVSEVQRKVAPFQVISDYVPAGDQPAAIEELARRINAGERDVVLLGATGTGKSATTAWLIEKLQRPTLVLAPNKTLAAQLANEFRELLPNNAVEYFVSYYDYYQPEAYVPQTDTFIEKDSSVNDEVERLRHSATNSLLTRRDVIVVATVSCIYGLGTPQEYIDRMIHLKVGDEVERNVLLRRFVDVQYKRNDVAFERGTFRVRGDTIEIIPMYEELAIRIEMFGDEIERITTLNPLTGEIVRDEEEIYIFPATHYAAGPETMKRAMSDIQDELQIQLNTFTKQNKLLEEQRLRMRTTFDLEMMEQLGFCSGIENYSRHLDGREPGSPPNCLLDYFPEDFLCVIDESHVTVPQIGAMFEGDASRKRTLVEHGFRLPSALDNRPLKWPEFQERVGQTVYLSATPGKYELGIVQGDVVEQVIRPTGLVDPQIIIKPIKGQIDDLLNEINIRAEKNERVLVTTLTKKMSEDLTDYLQERGVRVRYLHSEVDTLRRVELLRELRSGDYDVLIGINLLREGLDLPEVSLVAILDADKEGFLRSATSLIQTIGRAARNVSGEVHMYADNITASMEKAIDETNRRRAKQVAYNLEKGVDPQPLRKKIADITDLIARESDDTDQLIAGIKGAKGSLPFVERGKGSLARQELAALIGSLTEQMRSAADELAFELAGRLRDELKDLKRELRSMDEAGH</sequence>
<protein>
    <recommendedName>
        <fullName evidence="12">UvrABC system protein B</fullName>
    </recommendedName>
</protein>
<dbReference type="Pfam" id="PF02151">
    <property type="entry name" value="UVR"/>
    <property type="match status" value="1"/>
</dbReference>
<dbReference type="InterPro" id="IPR027417">
    <property type="entry name" value="P-loop_NTPase"/>
</dbReference>
<dbReference type="Pfam" id="PF17757">
    <property type="entry name" value="UvrB_inter"/>
    <property type="match status" value="1"/>
</dbReference>
<dbReference type="PROSITE" id="PS51194">
    <property type="entry name" value="HELICASE_CTER"/>
    <property type="match status" value="1"/>
</dbReference>
<dbReference type="InterPro" id="IPR014001">
    <property type="entry name" value="Helicase_ATP-bd"/>
</dbReference>
<dbReference type="NCBIfam" id="TIGR00631">
    <property type="entry name" value="uvrb"/>
    <property type="match status" value="1"/>
</dbReference>
<evidence type="ECO:0000256" key="3">
    <source>
        <dbReference type="ARBA" id="ARBA00022490"/>
    </source>
</evidence>
<dbReference type="EMBL" id="CAESAK010000007">
    <property type="protein sequence ID" value="CAB4330356.1"/>
    <property type="molecule type" value="Genomic_DNA"/>
</dbReference>
<dbReference type="InterPro" id="IPR036876">
    <property type="entry name" value="UVR_dom_sf"/>
</dbReference>
<organism evidence="16">
    <name type="scientific">freshwater metagenome</name>
    <dbReference type="NCBI Taxonomy" id="449393"/>
    <lineage>
        <taxon>unclassified sequences</taxon>
        <taxon>metagenomes</taxon>
        <taxon>ecological metagenomes</taxon>
    </lineage>
</organism>
<keyword evidence="10" id="KW-0742">SOS response</keyword>
<dbReference type="GO" id="GO:0005737">
    <property type="term" value="C:cytoplasm"/>
    <property type="evidence" value="ECO:0007669"/>
    <property type="project" value="UniProtKB-SubCell"/>
</dbReference>
<dbReference type="GO" id="GO:0009380">
    <property type="term" value="C:excinuclease repair complex"/>
    <property type="evidence" value="ECO:0007669"/>
    <property type="project" value="InterPro"/>
</dbReference>
<evidence type="ECO:0000256" key="2">
    <source>
        <dbReference type="ARBA" id="ARBA00008533"/>
    </source>
</evidence>
<evidence type="ECO:0000259" key="14">
    <source>
        <dbReference type="PROSITE" id="PS51192"/>
    </source>
</evidence>
<keyword evidence="8" id="KW-0267">Excision nuclease</keyword>
<dbReference type="FunFam" id="3.40.50.300:FF:000477">
    <property type="entry name" value="UvrABC system protein B"/>
    <property type="match status" value="1"/>
</dbReference>
<evidence type="ECO:0000256" key="8">
    <source>
        <dbReference type="ARBA" id="ARBA00022881"/>
    </source>
</evidence>
<evidence type="ECO:0000313" key="16">
    <source>
        <dbReference type="EMBL" id="CAB4330356.1"/>
    </source>
</evidence>
<feature type="domain" description="Helicase C-terminal" evidence="15">
    <location>
        <begin position="439"/>
        <end position="592"/>
    </location>
</feature>
<keyword evidence="9" id="KW-0234">DNA repair</keyword>
<evidence type="ECO:0000256" key="9">
    <source>
        <dbReference type="ARBA" id="ARBA00023204"/>
    </source>
</evidence>
<dbReference type="CDD" id="cd18790">
    <property type="entry name" value="SF2_C_UvrB"/>
    <property type="match status" value="1"/>
</dbReference>
<dbReference type="PROSITE" id="PS51192">
    <property type="entry name" value="HELICASE_ATP_BIND_1"/>
    <property type="match status" value="1"/>
</dbReference>
<dbReference type="SMART" id="SM00490">
    <property type="entry name" value="HELICc"/>
    <property type="match status" value="1"/>
</dbReference>
<keyword evidence="4" id="KW-0547">Nucleotide-binding</keyword>
<dbReference type="InterPro" id="IPR004807">
    <property type="entry name" value="UvrB"/>
</dbReference>